<dbReference type="AlphaFoldDB" id="A0A7Y6MGI4"/>
<gene>
    <name evidence="2" type="ORF">HT134_43885</name>
</gene>
<organism evidence="2 3">
    <name type="scientific">Nonomuraea rhodomycinica</name>
    <dbReference type="NCBI Taxonomy" id="1712872"/>
    <lineage>
        <taxon>Bacteria</taxon>
        <taxon>Bacillati</taxon>
        <taxon>Actinomycetota</taxon>
        <taxon>Actinomycetes</taxon>
        <taxon>Streptosporangiales</taxon>
        <taxon>Streptosporangiaceae</taxon>
        <taxon>Nonomuraea</taxon>
    </lineage>
</organism>
<dbReference type="GO" id="GO:0003824">
    <property type="term" value="F:catalytic activity"/>
    <property type="evidence" value="ECO:0007669"/>
    <property type="project" value="InterPro"/>
</dbReference>
<dbReference type="SUPFAM" id="SSF52402">
    <property type="entry name" value="Adenine nucleotide alpha hydrolases-like"/>
    <property type="match status" value="1"/>
</dbReference>
<keyword evidence="3" id="KW-1185">Reference proteome</keyword>
<dbReference type="Pfam" id="PF01507">
    <property type="entry name" value="PAPS_reduct"/>
    <property type="match status" value="1"/>
</dbReference>
<protein>
    <submittedName>
        <fullName evidence="2">Phosphoadenosine phosphosulfate reductase family protein</fullName>
    </submittedName>
</protein>
<proteinExistence type="predicted"/>
<dbReference type="EMBL" id="JABWGO010000024">
    <property type="protein sequence ID" value="NUW46997.1"/>
    <property type="molecule type" value="Genomic_DNA"/>
</dbReference>
<name>A0A7Y6MGI4_9ACTN</name>
<dbReference type="PANTHER" id="PTHR43196">
    <property type="entry name" value="SULFATE ADENYLYLTRANSFERASE SUBUNIT 2"/>
    <property type="match status" value="1"/>
</dbReference>
<dbReference type="InterPro" id="IPR002500">
    <property type="entry name" value="PAPS_reduct_dom"/>
</dbReference>
<evidence type="ECO:0000313" key="2">
    <source>
        <dbReference type="EMBL" id="NUW46997.1"/>
    </source>
</evidence>
<evidence type="ECO:0000313" key="3">
    <source>
        <dbReference type="Proteomes" id="UP000546126"/>
    </source>
</evidence>
<comment type="caution">
    <text evidence="2">The sequence shown here is derived from an EMBL/GenBank/DDBJ whole genome shotgun (WGS) entry which is preliminary data.</text>
</comment>
<reference evidence="2 3" key="1">
    <citation type="submission" date="2020-06" db="EMBL/GenBank/DDBJ databases">
        <authorList>
            <person name="Chanama M."/>
        </authorList>
    </citation>
    <scope>NUCLEOTIDE SEQUENCE [LARGE SCALE GENOMIC DNA]</scope>
    <source>
        <strain evidence="2 3">TBRC6557</strain>
    </source>
</reference>
<dbReference type="InterPro" id="IPR014729">
    <property type="entry name" value="Rossmann-like_a/b/a_fold"/>
</dbReference>
<sequence>MDQLTLDLPELDLLDAPPDLTSYHRILINISAGKDSQAALDAVVKAARAAAVADRLVAVHADLGPMEWPGVRELAAEHAAHYGLRFEVVRRVGSNLLERINERGLFPDSQNRWCTSDFKRGPVRTLMTRLVREVRGEGISGRVRLLNVMGMRAQESPARRRLLAFSHDGSKTCSCEPCRTRTTAAAAVLAAGGKVPKHLKTGHGASNSLRHVDTWLPIHRWSAEQVWERIRQAGTRPHMAYLLGMPRLSCVFCVLASRSALILAAQLQPELAALYAEAEAATGHRFRQDLSMAEIIAEAAARPPVRSVEEWAA</sequence>
<accession>A0A7Y6MGI4</accession>
<feature type="domain" description="Phosphoadenosine phosphosulphate reductase" evidence="1">
    <location>
        <begin position="26"/>
        <end position="253"/>
    </location>
</feature>
<dbReference type="Proteomes" id="UP000546126">
    <property type="component" value="Unassembled WGS sequence"/>
</dbReference>
<dbReference type="Gene3D" id="3.40.50.620">
    <property type="entry name" value="HUPs"/>
    <property type="match status" value="1"/>
</dbReference>
<dbReference type="InterPro" id="IPR050128">
    <property type="entry name" value="Sulfate_adenylyltrnsfr_sub2"/>
</dbReference>
<evidence type="ECO:0000259" key="1">
    <source>
        <dbReference type="Pfam" id="PF01507"/>
    </source>
</evidence>
<dbReference type="PANTHER" id="PTHR43196:SF2">
    <property type="entry name" value="PHOSPHOADENOSINE PHOSPHOSULFATE REDUCTASE"/>
    <property type="match status" value="1"/>
</dbReference>
<dbReference type="RefSeq" id="WP_175606438.1">
    <property type="nucleotide sequence ID" value="NZ_JABWGO010000024.1"/>
</dbReference>